<dbReference type="EMBL" id="KQ258436">
    <property type="protein sequence ID" value="KOM28494.1"/>
    <property type="molecule type" value="Genomic_DNA"/>
</dbReference>
<dbReference type="GO" id="GO:0005975">
    <property type="term" value="P:carbohydrate metabolic process"/>
    <property type="evidence" value="ECO:0007669"/>
    <property type="project" value="InterPro"/>
</dbReference>
<dbReference type="PANTHER" id="PTHR46975">
    <property type="entry name" value="PROTEIN SWEETIE"/>
    <property type="match status" value="1"/>
</dbReference>
<reference evidence="2" key="1">
    <citation type="journal article" date="2015" name="Proc. Natl. Acad. Sci. U.S.A.">
        <title>Genome sequencing of adzuki bean (Vigna angularis) provides insight into high starch and low fat accumulation and domestication.</title>
        <authorList>
            <person name="Yang K."/>
            <person name="Tian Z."/>
            <person name="Chen C."/>
            <person name="Luo L."/>
            <person name="Zhao B."/>
            <person name="Wang Z."/>
            <person name="Yu L."/>
            <person name="Li Y."/>
            <person name="Sun Y."/>
            <person name="Li W."/>
            <person name="Chen Y."/>
            <person name="Li Y."/>
            <person name="Zhang Y."/>
            <person name="Ai D."/>
            <person name="Zhao J."/>
            <person name="Shang C."/>
            <person name="Ma Y."/>
            <person name="Wu B."/>
            <person name="Wang M."/>
            <person name="Gao L."/>
            <person name="Sun D."/>
            <person name="Zhang P."/>
            <person name="Guo F."/>
            <person name="Wang W."/>
            <person name="Li Y."/>
            <person name="Wang J."/>
            <person name="Varshney R.K."/>
            <person name="Wang J."/>
            <person name="Ling H.Q."/>
            <person name="Wan P."/>
        </authorList>
    </citation>
    <scope>NUCLEOTIDE SEQUENCE</scope>
    <source>
        <strain evidence="2">cv. Jingnong 6</strain>
    </source>
</reference>
<evidence type="ECO:0000313" key="2">
    <source>
        <dbReference type="Proteomes" id="UP000053144"/>
    </source>
</evidence>
<dbReference type="InterPro" id="IPR044218">
    <property type="entry name" value="SWEETIE"/>
</dbReference>
<dbReference type="STRING" id="3914.A0A0L9TEE0"/>
<dbReference type="OMA" id="PFRRMGF"/>
<dbReference type="Proteomes" id="UP000053144">
    <property type="component" value="Unassembled WGS sequence"/>
</dbReference>
<dbReference type="SUPFAM" id="SSF48371">
    <property type="entry name" value="ARM repeat"/>
    <property type="match status" value="1"/>
</dbReference>
<organism evidence="1 2">
    <name type="scientific">Phaseolus angularis</name>
    <name type="common">Azuki bean</name>
    <name type="synonym">Vigna angularis</name>
    <dbReference type="NCBI Taxonomy" id="3914"/>
    <lineage>
        <taxon>Eukaryota</taxon>
        <taxon>Viridiplantae</taxon>
        <taxon>Streptophyta</taxon>
        <taxon>Embryophyta</taxon>
        <taxon>Tracheophyta</taxon>
        <taxon>Spermatophyta</taxon>
        <taxon>Magnoliopsida</taxon>
        <taxon>eudicotyledons</taxon>
        <taxon>Gunneridae</taxon>
        <taxon>Pentapetalae</taxon>
        <taxon>rosids</taxon>
        <taxon>fabids</taxon>
        <taxon>Fabales</taxon>
        <taxon>Fabaceae</taxon>
        <taxon>Papilionoideae</taxon>
        <taxon>50 kb inversion clade</taxon>
        <taxon>NPAAA clade</taxon>
        <taxon>indigoferoid/millettioid clade</taxon>
        <taxon>Phaseoleae</taxon>
        <taxon>Vigna</taxon>
    </lineage>
</organism>
<dbReference type="AlphaFoldDB" id="A0A0L9TEE0"/>
<dbReference type="InterPro" id="IPR016024">
    <property type="entry name" value="ARM-type_fold"/>
</dbReference>
<sequence>MAKQYTAAAPAAPLSRFGVLVAQLESIVASAVHKSPQPLLCFDLLSDLINAIDEDTKENILLWQRRCEDALYSLLVFGARRPVRHLASVAMAKVISKGDSISIYSRASSLQGFLSDGKRNEPQKIAGASQCLGELYKYFGRRITSGLLETTIIATKLMKFNEEFVRQEALYMLRNALEGSGGSAASTAYSEAFRLIMRSATGDKSFAVRIAAARCLKAFASIGGPGLGVTELDNSASYCVKAGT</sequence>
<proteinExistence type="predicted"/>
<dbReference type="Gene3D" id="1.25.10.10">
    <property type="entry name" value="Leucine-rich Repeat Variant"/>
    <property type="match status" value="1"/>
</dbReference>
<gene>
    <name evidence="1" type="ORF">LR48_Vigan549s004900</name>
</gene>
<protein>
    <submittedName>
        <fullName evidence="1">Uncharacterized protein</fullName>
    </submittedName>
</protein>
<dbReference type="Gramene" id="KOM28494">
    <property type="protein sequence ID" value="KOM28494"/>
    <property type="gene ID" value="LR48_Vigan549s004900"/>
</dbReference>
<evidence type="ECO:0000313" key="1">
    <source>
        <dbReference type="EMBL" id="KOM28494.1"/>
    </source>
</evidence>
<accession>A0A0L9TEE0</accession>
<name>A0A0L9TEE0_PHAAN</name>
<dbReference type="PANTHER" id="PTHR46975:SF2">
    <property type="entry name" value="PROTEIN SWEETIE"/>
    <property type="match status" value="1"/>
</dbReference>
<dbReference type="InterPro" id="IPR011989">
    <property type="entry name" value="ARM-like"/>
</dbReference>